<dbReference type="InterPro" id="IPR020578">
    <property type="entry name" value="Aminotrans_V_PyrdxlP_BS"/>
</dbReference>
<evidence type="ECO:0000313" key="9">
    <source>
        <dbReference type="EMBL" id="AOP02898.1"/>
    </source>
</evidence>
<evidence type="ECO:0000256" key="3">
    <source>
        <dbReference type="ARBA" id="ARBA00022898"/>
    </source>
</evidence>
<dbReference type="SUPFAM" id="SSF53383">
    <property type="entry name" value="PLP-dependent transferases"/>
    <property type="match status" value="1"/>
</dbReference>
<feature type="domain" description="Aminotransferase class V" evidence="8">
    <location>
        <begin position="29"/>
        <end position="316"/>
    </location>
</feature>
<dbReference type="GO" id="GO:0019265">
    <property type="term" value="P:glycine biosynthetic process, by transamination of glyoxylate"/>
    <property type="evidence" value="ECO:0007669"/>
    <property type="project" value="TreeGrafter"/>
</dbReference>
<reference evidence="10" key="1">
    <citation type="journal article" date="2016" name="Appl. Environ. Microbiol.">
        <title>Novel capsular polysaccharide Loci and new diagnostic tools for high-throughput capsular gene typing in Streptococcus suis.</title>
        <authorList>
            <person name="Zheng H."/>
            <person name="Bai X."/>
            <person name="Xu J."/>
        </authorList>
    </citation>
    <scope>NUCLEOTIDE SEQUENCE</scope>
    <source>
        <strain evidence="9">YS443</strain>
        <strain evidence="10">YS487</strain>
    </source>
</reference>
<feature type="binding site" evidence="4">
    <location>
        <position position="329"/>
    </location>
    <ligand>
        <name>substrate</name>
    </ligand>
</feature>
<evidence type="ECO:0000256" key="7">
    <source>
        <dbReference type="RuleBase" id="RU004504"/>
    </source>
</evidence>
<keyword evidence="10" id="KW-0808">Transferase</keyword>
<dbReference type="InterPro" id="IPR000192">
    <property type="entry name" value="Aminotrans_V_dom"/>
</dbReference>
<proteinExistence type="inferred from homology"/>
<gene>
    <name evidence="10" type="primary">cpsO</name>
    <name evidence="9" type="ORF">YS443-orf13</name>
    <name evidence="10" type="ORF">YS487-orf13</name>
</gene>
<evidence type="ECO:0000256" key="6">
    <source>
        <dbReference type="RuleBase" id="RU004075"/>
    </source>
</evidence>
<dbReference type="PANTHER" id="PTHR21152">
    <property type="entry name" value="AMINOTRANSFERASE CLASS V"/>
    <property type="match status" value="1"/>
</dbReference>
<comment type="cofactor">
    <cofactor evidence="1 5 7">
        <name>pyridoxal 5'-phosphate</name>
        <dbReference type="ChEBI" id="CHEBI:597326"/>
    </cofactor>
</comment>
<evidence type="ECO:0000256" key="1">
    <source>
        <dbReference type="ARBA" id="ARBA00001933"/>
    </source>
</evidence>
<dbReference type="InterPro" id="IPR015422">
    <property type="entry name" value="PyrdxlP-dep_Trfase_small"/>
</dbReference>
<dbReference type="EMBL" id="KU665272">
    <property type="protein sequence ID" value="AOP02898.1"/>
    <property type="molecule type" value="Genomic_DNA"/>
</dbReference>
<keyword evidence="3 5" id="KW-0663">Pyridoxal phosphate</keyword>
<dbReference type="PANTHER" id="PTHR21152:SF40">
    <property type="entry name" value="ALANINE--GLYOXYLATE AMINOTRANSFERASE"/>
    <property type="match status" value="1"/>
</dbReference>
<dbReference type="InterPro" id="IPR015424">
    <property type="entry name" value="PyrdxlP-dep_Trfase"/>
</dbReference>
<dbReference type="Gene3D" id="3.40.640.10">
    <property type="entry name" value="Type I PLP-dependent aspartate aminotransferase-like (Major domain)"/>
    <property type="match status" value="1"/>
</dbReference>
<dbReference type="InterPro" id="IPR015421">
    <property type="entry name" value="PyrdxlP-dep_Trfase_major"/>
</dbReference>
<keyword evidence="10" id="KW-0032">Aminotransferase</keyword>
<comment type="similarity">
    <text evidence="2 6">Belongs to the class-V pyridoxal-phosphate-dependent aminotransferase family.</text>
</comment>
<protein>
    <submittedName>
        <fullName evidence="10">Serine pyruvateaminotransferase</fullName>
    </submittedName>
</protein>
<evidence type="ECO:0000256" key="2">
    <source>
        <dbReference type="ARBA" id="ARBA00009236"/>
    </source>
</evidence>
<dbReference type="EMBL" id="KU665274">
    <property type="protein sequence ID" value="AOP02944.1"/>
    <property type="molecule type" value="Genomic_DNA"/>
</dbReference>
<dbReference type="Gene3D" id="3.90.1150.10">
    <property type="entry name" value="Aspartate Aminotransferase, domain 1"/>
    <property type="match status" value="1"/>
</dbReference>
<dbReference type="GO" id="GO:0008453">
    <property type="term" value="F:alanine-glyoxylate transaminase activity"/>
    <property type="evidence" value="ECO:0007669"/>
    <property type="project" value="TreeGrafter"/>
</dbReference>
<dbReference type="AlphaFoldDB" id="A0A1C9IF82"/>
<dbReference type="PIRSF" id="PIRSF000524">
    <property type="entry name" value="SPT"/>
    <property type="match status" value="1"/>
</dbReference>
<evidence type="ECO:0000256" key="4">
    <source>
        <dbReference type="PIRSR" id="PIRSR000524-1"/>
    </source>
</evidence>
<evidence type="ECO:0000259" key="8">
    <source>
        <dbReference type="Pfam" id="PF00266"/>
    </source>
</evidence>
<feature type="modified residue" description="N6-(pyridoxal phosphate)lysine" evidence="5">
    <location>
        <position position="187"/>
    </location>
</feature>
<evidence type="ECO:0000313" key="10">
    <source>
        <dbReference type="EMBL" id="AOP02944.1"/>
    </source>
</evidence>
<dbReference type="GO" id="GO:0004760">
    <property type="term" value="F:L-serine-pyruvate transaminase activity"/>
    <property type="evidence" value="ECO:0007669"/>
    <property type="project" value="TreeGrafter"/>
</dbReference>
<keyword evidence="10" id="KW-0670">Pyruvate</keyword>
<dbReference type="Pfam" id="PF00266">
    <property type="entry name" value="Aminotran_5"/>
    <property type="match status" value="1"/>
</dbReference>
<accession>A0A1C9IF82</accession>
<organism evidence="10">
    <name type="scientific">Streptococcus suis</name>
    <dbReference type="NCBI Taxonomy" id="1307"/>
    <lineage>
        <taxon>Bacteria</taxon>
        <taxon>Bacillati</taxon>
        <taxon>Bacillota</taxon>
        <taxon>Bacilli</taxon>
        <taxon>Lactobacillales</taxon>
        <taxon>Streptococcaceae</taxon>
        <taxon>Streptococcus</taxon>
    </lineage>
</organism>
<dbReference type="InterPro" id="IPR024169">
    <property type="entry name" value="SP_NH2Trfase/AEP_transaminase"/>
</dbReference>
<evidence type="ECO:0000256" key="5">
    <source>
        <dbReference type="PIRSR" id="PIRSR000524-50"/>
    </source>
</evidence>
<name>A0A1C9IF82_STRSU</name>
<sequence>MLNFSVGPVMMDSETKQLGAEEVPYFRTDDFSRIMLENETMVRSLALANDQVRLITLTGSGTLAMDATILNCFTKEDKLLIINGGSFGTRFCEIADCYGIPYEAINLQFGESVTLDHFENIDLATFTGLVVNADETSSGVLYDIEMLGNLCKKNNLFFVVDAISAFLADEIRFDEFNIDILITGSQKALALPPGLSLILCSEKAQERINHNESPTYYQNLKRALKDGERGQTPFTPAVGIILQLHDKLKRISKVGIEKQIQQSNDLAKYFRDRIAKYNFEFITDSKSNAVTALRVPVGVSARQIFKELESRFNIWVCPNGGALSDEVFRVGHIGHLTKGDYDTLFSALEQLQKEGIIK</sequence>
<dbReference type="PROSITE" id="PS00595">
    <property type="entry name" value="AA_TRANSFER_CLASS_5"/>
    <property type="match status" value="1"/>
</dbReference>